<dbReference type="EMBL" id="DS989822">
    <property type="protein sequence ID" value="EFQ97394.1"/>
    <property type="molecule type" value="Genomic_DNA"/>
</dbReference>
<gene>
    <name evidence="1" type="ORF">MGYG_00434</name>
</gene>
<keyword evidence="2" id="KW-1185">Reference proteome</keyword>
<dbReference type="Proteomes" id="UP000002669">
    <property type="component" value="Unassembled WGS sequence"/>
</dbReference>
<proteinExistence type="predicted"/>
<dbReference type="RefSeq" id="XP_003176346.1">
    <property type="nucleotide sequence ID" value="XM_003176298.1"/>
</dbReference>
<reference evidence="2" key="1">
    <citation type="journal article" date="2012" name="MBio">
        <title>Comparative genome analysis of Trichophyton rubrum and related dermatophytes reveals candidate genes involved in infection.</title>
        <authorList>
            <person name="Martinez D.A."/>
            <person name="Oliver B.G."/>
            <person name="Graeser Y."/>
            <person name="Goldberg J.M."/>
            <person name="Li W."/>
            <person name="Martinez-Rossi N.M."/>
            <person name="Monod M."/>
            <person name="Shelest E."/>
            <person name="Barton R.C."/>
            <person name="Birch E."/>
            <person name="Brakhage A.A."/>
            <person name="Chen Z."/>
            <person name="Gurr S.J."/>
            <person name="Heiman D."/>
            <person name="Heitman J."/>
            <person name="Kosti I."/>
            <person name="Rossi A."/>
            <person name="Saif S."/>
            <person name="Samalova M."/>
            <person name="Saunders C.W."/>
            <person name="Shea T."/>
            <person name="Summerbell R.C."/>
            <person name="Xu J."/>
            <person name="Young S."/>
            <person name="Zeng Q."/>
            <person name="Birren B.W."/>
            <person name="Cuomo C.A."/>
            <person name="White T.C."/>
        </authorList>
    </citation>
    <scope>NUCLEOTIDE SEQUENCE [LARGE SCALE GENOMIC DNA]</scope>
    <source>
        <strain evidence="2">ATCC MYA-4604 / CBS 118893</strain>
    </source>
</reference>
<name>E5QZT1_ARTGP</name>
<dbReference type="InParanoid" id="E5QZT1"/>
<dbReference type="HOGENOM" id="CLU_1767613_0_0_1"/>
<dbReference type="AlphaFoldDB" id="E5QZT1"/>
<evidence type="ECO:0000313" key="2">
    <source>
        <dbReference type="Proteomes" id="UP000002669"/>
    </source>
</evidence>
<sequence length="147" mass="15733">MCLVLTSRCFLPVRLDPPAGAFLGFDPFYMPCGEICSVPLLVGLGLIKLAYQGEQKWGPETQIDWACASGDQAMTVAALLTRRDSFPLAAAPRLYSDGKQGEALGTGFSQPGTGEPQELGLKKAYSGLKDFNVQGEEACIFSLLIVI</sequence>
<protein>
    <submittedName>
        <fullName evidence="1">Uncharacterized protein</fullName>
    </submittedName>
</protein>
<dbReference type="GeneID" id="10031663"/>
<evidence type="ECO:0000313" key="1">
    <source>
        <dbReference type="EMBL" id="EFQ97394.1"/>
    </source>
</evidence>
<dbReference type="eggNOG" id="ENOG502RQ6N">
    <property type="taxonomic scope" value="Eukaryota"/>
</dbReference>
<dbReference type="VEuPathDB" id="FungiDB:MGYG_00434"/>
<organism evidence="2">
    <name type="scientific">Arthroderma gypseum (strain ATCC MYA-4604 / CBS 118893)</name>
    <name type="common">Microsporum gypseum</name>
    <dbReference type="NCBI Taxonomy" id="535722"/>
    <lineage>
        <taxon>Eukaryota</taxon>
        <taxon>Fungi</taxon>
        <taxon>Dikarya</taxon>
        <taxon>Ascomycota</taxon>
        <taxon>Pezizomycotina</taxon>
        <taxon>Eurotiomycetes</taxon>
        <taxon>Eurotiomycetidae</taxon>
        <taxon>Onygenales</taxon>
        <taxon>Arthrodermataceae</taxon>
        <taxon>Nannizzia</taxon>
    </lineage>
</organism>
<accession>E5QZT1</accession>